<organism evidence="2 3">
    <name type="scientific">Gossypium armourianum</name>
    <dbReference type="NCBI Taxonomy" id="34283"/>
    <lineage>
        <taxon>Eukaryota</taxon>
        <taxon>Viridiplantae</taxon>
        <taxon>Streptophyta</taxon>
        <taxon>Embryophyta</taxon>
        <taxon>Tracheophyta</taxon>
        <taxon>Spermatophyta</taxon>
        <taxon>Magnoliopsida</taxon>
        <taxon>eudicotyledons</taxon>
        <taxon>Gunneridae</taxon>
        <taxon>Pentapetalae</taxon>
        <taxon>rosids</taxon>
        <taxon>malvids</taxon>
        <taxon>Malvales</taxon>
        <taxon>Malvaceae</taxon>
        <taxon>Malvoideae</taxon>
        <taxon>Gossypium</taxon>
    </lineage>
</organism>
<sequence length="317" mass="33791">MCRSFSRGEEQTRQEKRGSKDSVDARSRGANNLGSRGGRSGSDRYTGRGGSSHYSSNESGPSHGKPAQKRENGGHPVAGSSSSASGMQGNNMNRRPQSHSEVAVSEHKISTVGLGDGVSSSSQPTGTGYQSAWLGVPGQVSMADIVKMGRPQNKTSVVPNPSQQSTNNRHHVVPPPAALQSNLQDQASKVADISYEPDGTKNQLVSSRDEWPPIENPSAASVTSVLEAPAESGLYANASNLPLGRSNQHLKSQLEEAQAVDDGPLETVNNNHVRSPSISSRNIQEDNSRGSSLYDNDLYKDVNSYQPQRPAFENEEG</sequence>
<feature type="compositionally biased region" description="Polar residues" evidence="1">
    <location>
        <begin position="152"/>
        <end position="167"/>
    </location>
</feature>
<comment type="caution">
    <text evidence="2">The sequence shown here is derived from an EMBL/GenBank/DDBJ whole genome shotgun (WGS) entry which is preliminary data.</text>
</comment>
<feature type="region of interest" description="Disordered" evidence="1">
    <location>
        <begin position="237"/>
        <end position="317"/>
    </location>
</feature>
<reference evidence="2 3" key="1">
    <citation type="journal article" date="2019" name="Genome Biol. Evol.">
        <title>Insights into the evolution of the New World diploid cottons (Gossypium, subgenus Houzingenia) based on genome sequencing.</title>
        <authorList>
            <person name="Grover C.E."/>
            <person name="Arick M.A. 2nd"/>
            <person name="Thrash A."/>
            <person name="Conover J.L."/>
            <person name="Sanders W.S."/>
            <person name="Peterson D.G."/>
            <person name="Frelichowski J.E."/>
            <person name="Scheffler J.A."/>
            <person name="Scheffler B.E."/>
            <person name="Wendel J.F."/>
        </authorList>
    </citation>
    <scope>NUCLEOTIDE SEQUENCE [LARGE SCALE GENOMIC DNA]</scope>
    <source>
        <strain evidence="2">6</strain>
        <tissue evidence="2">Leaf</tissue>
    </source>
</reference>
<accession>A0A7J9K1D3</accession>
<feature type="compositionally biased region" description="Polar residues" evidence="1">
    <location>
        <begin position="237"/>
        <end position="251"/>
    </location>
</feature>
<feature type="compositionally biased region" description="Polar residues" evidence="1">
    <location>
        <begin position="118"/>
        <end position="130"/>
    </location>
</feature>
<evidence type="ECO:0000313" key="2">
    <source>
        <dbReference type="EMBL" id="MBA0840272.1"/>
    </source>
</evidence>
<feature type="compositionally biased region" description="Basic and acidic residues" evidence="1">
    <location>
        <begin position="1"/>
        <end position="27"/>
    </location>
</feature>
<keyword evidence="3" id="KW-1185">Reference proteome</keyword>
<feature type="region of interest" description="Disordered" evidence="1">
    <location>
        <begin position="1"/>
        <end position="223"/>
    </location>
</feature>
<gene>
    <name evidence="2" type="ORF">Goarm_002868</name>
</gene>
<evidence type="ECO:0000256" key="1">
    <source>
        <dbReference type="SAM" id="MobiDB-lite"/>
    </source>
</evidence>
<dbReference type="Proteomes" id="UP000593575">
    <property type="component" value="Unassembled WGS sequence"/>
</dbReference>
<dbReference type="EMBL" id="JABFAE010000011">
    <property type="protein sequence ID" value="MBA0840272.1"/>
    <property type="molecule type" value="Genomic_DNA"/>
</dbReference>
<dbReference type="AlphaFoldDB" id="A0A7J9K1D3"/>
<evidence type="ECO:0000313" key="3">
    <source>
        <dbReference type="Proteomes" id="UP000593575"/>
    </source>
</evidence>
<protein>
    <submittedName>
        <fullName evidence="2">Uncharacterized protein</fullName>
    </submittedName>
</protein>
<proteinExistence type="predicted"/>
<name>A0A7J9K1D3_9ROSI</name>
<dbReference type="PANTHER" id="PTHR46445">
    <property type="entry name" value="RNA POLYMERASE II DEGRADATION FACTOR-LIKE PROTEIN (DUF1296)"/>
    <property type="match status" value="1"/>
</dbReference>
<feature type="compositionally biased region" description="Polar residues" evidence="1">
    <location>
        <begin position="267"/>
        <end position="282"/>
    </location>
</feature>
<dbReference type="PANTHER" id="PTHR46445:SF3">
    <property type="entry name" value="RNA POLYMERASE II DEGRADATION FACTOR-LIKE PROTEIN (DUF1296)-RELATED"/>
    <property type="match status" value="1"/>
</dbReference>